<keyword evidence="3" id="KW-1185">Reference proteome</keyword>
<name>A0AAD7GGI2_MYCRO</name>
<comment type="caution">
    <text evidence="2">The sequence shown here is derived from an EMBL/GenBank/DDBJ whole genome shotgun (WGS) entry which is preliminary data.</text>
</comment>
<gene>
    <name evidence="2" type="ORF">B0H17DRAFT_1202072</name>
</gene>
<dbReference type="EMBL" id="JARKIE010000069">
    <property type="protein sequence ID" value="KAJ7689823.1"/>
    <property type="molecule type" value="Genomic_DNA"/>
</dbReference>
<evidence type="ECO:0000256" key="1">
    <source>
        <dbReference type="SAM" id="MobiDB-lite"/>
    </source>
</evidence>
<accession>A0AAD7GGI2</accession>
<feature type="compositionally biased region" description="Basic and acidic residues" evidence="1">
    <location>
        <begin position="35"/>
        <end position="57"/>
    </location>
</feature>
<dbReference type="AlphaFoldDB" id="A0AAD7GGI2"/>
<dbReference type="Proteomes" id="UP001221757">
    <property type="component" value="Unassembled WGS sequence"/>
</dbReference>
<evidence type="ECO:0000313" key="3">
    <source>
        <dbReference type="Proteomes" id="UP001221757"/>
    </source>
</evidence>
<feature type="region of interest" description="Disordered" evidence="1">
    <location>
        <begin position="25"/>
        <end position="57"/>
    </location>
</feature>
<sequence length="57" mass="6697">MSSAPPPLFSIWYSDSQPARPLACRHPKPVVIGPRQHERERTPEHKRERHRLAEQCE</sequence>
<evidence type="ECO:0000313" key="2">
    <source>
        <dbReference type="EMBL" id="KAJ7689823.1"/>
    </source>
</evidence>
<protein>
    <submittedName>
        <fullName evidence="2">Uncharacterized protein</fullName>
    </submittedName>
</protein>
<organism evidence="2 3">
    <name type="scientific">Mycena rosella</name>
    <name type="common">Pink bonnet</name>
    <name type="synonym">Agaricus rosellus</name>
    <dbReference type="NCBI Taxonomy" id="1033263"/>
    <lineage>
        <taxon>Eukaryota</taxon>
        <taxon>Fungi</taxon>
        <taxon>Dikarya</taxon>
        <taxon>Basidiomycota</taxon>
        <taxon>Agaricomycotina</taxon>
        <taxon>Agaricomycetes</taxon>
        <taxon>Agaricomycetidae</taxon>
        <taxon>Agaricales</taxon>
        <taxon>Marasmiineae</taxon>
        <taxon>Mycenaceae</taxon>
        <taxon>Mycena</taxon>
    </lineage>
</organism>
<proteinExistence type="predicted"/>
<reference evidence="2" key="1">
    <citation type="submission" date="2023-03" db="EMBL/GenBank/DDBJ databases">
        <title>Massive genome expansion in bonnet fungi (Mycena s.s.) driven by repeated elements and novel gene families across ecological guilds.</title>
        <authorList>
            <consortium name="Lawrence Berkeley National Laboratory"/>
            <person name="Harder C.B."/>
            <person name="Miyauchi S."/>
            <person name="Viragh M."/>
            <person name="Kuo A."/>
            <person name="Thoen E."/>
            <person name="Andreopoulos B."/>
            <person name="Lu D."/>
            <person name="Skrede I."/>
            <person name="Drula E."/>
            <person name="Henrissat B."/>
            <person name="Morin E."/>
            <person name="Kohler A."/>
            <person name="Barry K."/>
            <person name="LaButti K."/>
            <person name="Morin E."/>
            <person name="Salamov A."/>
            <person name="Lipzen A."/>
            <person name="Mereny Z."/>
            <person name="Hegedus B."/>
            <person name="Baldrian P."/>
            <person name="Stursova M."/>
            <person name="Weitz H."/>
            <person name="Taylor A."/>
            <person name="Grigoriev I.V."/>
            <person name="Nagy L.G."/>
            <person name="Martin F."/>
            <person name="Kauserud H."/>
        </authorList>
    </citation>
    <scope>NUCLEOTIDE SEQUENCE</scope>
    <source>
        <strain evidence="2">CBHHK067</strain>
    </source>
</reference>